<comment type="caution">
    <text evidence="2">The sequence shown here is derived from an EMBL/GenBank/DDBJ whole genome shotgun (WGS) entry which is preliminary data.</text>
</comment>
<sequence length="59" mass="6531">MKIQWDQQTCTHSGNCVKSLPEVFKVVDGQFVIEPDKATEAEVVNVINQCPSGALKRVD</sequence>
<dbReference type="Proteomes" id="UP000078476">
    <property type="component" value="Unassembled WGS sequence"/>
</dbReference>
<dbReference type="Pfam" id="PF06902">
    <property type="entry name" value="Fer4_19"/>
    <property type="match status" value="1"/>
</dbReference>
<dbReference type="EMBL" id="LUUI01000047">
    <property type="protein sequence ID" value="OAI20390.1"/>
    <property type="molecule type" value="Genomic_DNA"/>
</dbReference>
<dbReference type="RefSeq" id="WP_066978042.1">
    <property type="nucleotide sequence ID" value="NZ_LUUI01000047.1"/>
</dbReference>
<organism evidence="2 3">
    <name type="scientific">Methylomonas lenta</name>
    <dbReference type="NCBI Taxonomy" id="980561"/>
    <lineage>
        <taxon>Bacteria</taxon>
        <taxon>Pseudomonadati</taxon>
        <taxon>Pseudomonadota</taxon>
        <taxon>Gammaproteobacteria</taxon>
        <taxon>Methylococcales</taxon>
        <taxon>Methylococcaceae</taxon>
        <taxon>Methylomonas</taxon>
    </lineage>
</organism>
<dbReference type="AlphaFoldDB" id="A0A177NTI6"/>
<proteinExistence type="predicted"/>
<protein>
    <recommendedName>
        <fullName evidence="1">Divergent 4Fe-4S mono-cluster domain-containing protein</fullName>
    </recommendedName>
</protein>
<dbReference type="Gene3D" id="3.30.70.20">
    <property type="match status" value="1"/>
</dbReference>
<dbReference type="OrthoDB" id="9798157at2"/>
<accession>A0A177NTI6</accession>
<dbReference type="InterPro" id="IPR010693">
    <property type="entry name" value="Divergent_4Fe-4S_mono-cluster"/>
</dbReference>
<gene>
    <name evidence="2" type="ORF">A1359_21015</name>
</gene>
<evidence type="ECO:0000259" key="1">
    <source>
        <dbReference type="Pfam" id="PF06902"/>
    </source>
</evidence>
<dbReference type="SUPFAM" id="SSF54862">
    <property type="entry name" value="4Fe-4S ferredoxins"/>
    <property type="match status" value="1"/>
</dbReference>
<evidence type="ECO:0000313" key="2">
    <source>
        <dbReference type="EMBL" id="OAI20390.1"/>
    </source>
</evidence>
<keyword evidence="3" id="KW-1185">Reference proteome</keyword>
<name>A0A177NTI6_9GAMM</name>
<reference evidence="2 3" key="1">
    <citation type="submission" date="2016-03" db="EMBL/GenBank/DDBJ databases">
        <authorList>
            <person name="Ploux O."/>
        </authorList>
    </citation>
    <scope>NUCLEOTIDE SEQUENCE [LARGE SCALE GENOMIC DNA]</scope>
    <source>
        <strain evidence="2 3">R-45370</strain>
    </source>
</reference>
<feature type="domain" description="Divergent 4Fe-4S mono-cluster" evidence="1">
    <location>
        <begin position="1"/>
        <end position="57"/>
    </location>
</feature>
<evidence type="ECO:0000313" key="3">
    <source>
        <dbReference type="Proteomes" id="UP000078476"/>
    </source>
</evidence>
<dbReference type="STRING" id="980561.A1359_21015"/>